<evidence type="ECO:0000313" key="3">
    <source>
        <dbReference type="EMBL" id="TWU56561.1"/>
    </source>
</evidence>
<dbReference type="Proteomes" id="UP000318288">
    <property type="component" value="Unassembled WGS sequence"/>
</dbReference>
<accession>A0A5C6FAI7</accession>
<dbReference type="EMBL" id="SJPW01000003">
    <property type="protein sequence ID" value="TWU56561.1"/>
    <property type="molecule type" value="Genomic_DNA"/>
</dbReference>
<feature type="compositionally biased region" description="Polar residues" evidence="1">
    <location>
        <begin position="488"/>
        <end position="511"/>
    </location>
</feature>
<feature type="transmembrane region" description="Helical" evidence="2">
    <location>
        <begin position="349"/>
        <end position="366"/>
    </location>
</feature>
<protein>
    <recommendedName>
        <fullName evidence="5">Competence protein A</fullName>
    </recommendedName>
</protein>
<keyword evidence="2" id="KW-1133">Transmembrane helix</keyword>
<keyword evidence="2" id="KW-0472">Membrane</keyword>
<sequence>MIDPIRTPHNRPARPADAPHSRCFGLRIESHLLQVAIATPIDDQRFQIEIDEIESKSTTGWLETGEQENFVEALIDLVDRHNMHRHPVAVSLDGDFCVTRITTGTVDDVNRELSTLAQRIPRYLQLGPGEKVTGSTRRKIDATTDYAVTGVVNRSLIQLIYDSLRLADIEVTWVEPSLVGLARLIGQPTLWGDQPIMIADGTGKRWDVGIACSGRLLLDYRPANADSEQGLTRALDGHIARLKRFCHKQLRGNSSELDSMLICGNGNKPARALAAIGDNLGLKPNVLQVPLLPELYEIADHDRRSQCVPAVATVYPLLTGVSAADVPDLLVQVRRAPDLSWPQQIIRQFWPVAIAALVLIVPYGLVTKERRRHAGSTDGRASLESEIVASNIKFTHLASQRELFNHFRAIRQQTWEPNWSEMLTHITKSLPSSAKLNEFRVESSDQISMDGTVMEETVVYEVVNTLRRLPSVTQVALRGTTPERDSQSTRFSISLTTKSAPKSTTTGAGDE</sequence>
<keyword evidence="4" id="KW-1185">Reference proteome</keyword>
<evidence type="ECO:0000313" key="4">
    <source>
        <dbReference type="Proteomes" id="UP000318288"/>
    </source>
</evidence>
<gene>
    <name evidence="3" type="ORF">Poly51_24770</name>
</gene>
<organism evidence="3 4">
    <name type="scientific">Rubripirellula tenax</name>
    <dbReference type="NCBI Taxonomy" id="2528015"/>
    <lineage>
        <taxon>Bacteria</taxon>
        <taxon>Pseudomonadati</taxon>
        <taxon>Planctomycetota</taxon>
        <taxon>Planctomycetia</taxon>
        <taxon>Pirellulales</taxon>
        <taxon>Pirellulaceae</taxon>
        <taxon>Rubripirellula</taxon>
    </lineage>
</organism>
<keyword evidence="2" id="KW-0812">Transmembrane</keyword>
<name>A0A5C6FAI7_9BACT</name>
<reference evidence="3 4" key="1">
    <citation type="submission" date="2019-02" db="EMBL/GenBank/DDBJ databases">
        <title>Deep-cultivation of Planctomycetes and their phenomic and genomic characterization uncovers novel biology.</title>
        <authorList>
            <person name="Wiegand S."/>
            <person name="Jogler M."/>
            <person name="Boedeker C."/>
            <person name="Pinto D."/>
            <person name="Vollmers J."/>
            <person name="Rivas-Marin E."/>
            <person name="Kohn T."/>
            <person name="Peeters S.H."/>
            <person name="Heuer A."/>
            <person name="Rast P."/>
            <person name="Oberbeckmann S."/>
            <person name="Bunk B."/>
            <person name="Jeske O."/>
            <person name="Meyerdierks A."/>
            <person name="Storesund J.E."/>
            <person name="Kallscheuer N."/>
            <person name="Luecker S."/>
            <person name="Lage O.M."/>
            <person name="Pohl T."/>
            <person name="Merkel B.J."/>
            <person name="Hornburger P."/>
            <person name="Mueller R.-W."/>
            <person name="Bruemmer F."/>
            <person name="Labrenz M."/>
            <person name="Spormann A.M."/>
            <person name="Op Den Camp H."/>
            <person name="Overmann J."/>
            <person name="Amann R."/>
            <person name="Jetten M.S.M."/>
            <person name="Mascher T."/>
            <person name="Medema M.H."/>
            <person name="Devos D.P."/>
            <person name="Kaster A.-K."/>
            <person name="Ovreas L."/>
            <person name="Rohde M."/>
            <person name="Galperin M.Y."/>
            <person name="Jogler C."/>
        </authorList>
    </citation>
    <scope>NUCLEOTIDE SEQUENCE [LARGE SCALE GENOMIC DNA]</scope>
    <source>
        <strain evidence="3 4">Poly51</strain>
    </source>
</reference>
<dbReference type="AlphaFoldDB" id="A0A5C6FAI7"/>
<comment type="caution">
    <text evidence="3">The sequence shown here is derived from an EMBL/GenBank/DDBJ whole genome shotgun (WGS) entry which is preliminary data.</text>
</comment>
<proteinExistence type="predicted"/>
<feature type="region of interest" description="Disordered" evidence="1">
    <location>
        <begin position="478"/>
        <end position="511"/>
    </location>
</feature>
<evidence type="ECO:0008006" key="5">
    <source>
        <dbReference type="Google" id="ProtNLM"/>
    </source>
</evidence>
<evidence type="ECO:0000256" key="1">
    <source>
        <dbReference type="SAM" id="MobiDB-lite"/>
    </source>
</evidence>
<evidence type="ECO:0000256" key="2">
    <source>
        <dbReference type="SAM" id="Phobius"/>
    </source>
</evidence>